<keyword evidence="2" id="KW-0040">ANK repeat</keyword>
<organism evidence="6 7">
    <name type="scientific">Exophiala aquamarina CBS 119918</name>
    <dbReference type="NCBI Taxonomy" id="1182545"/>
    <lineage>
        <taxon>Eukaryota</taxon>
        <taxon>Fungi</taxon>
        <taxon>Dikarya</taxon>
        <taxon>Ascomycota</taxon>
        <taxon>Pezizomycotina</taxon>
        <taxon>Eurotiomycetes</taxon>
        <taxon>Chaetothyriomycetidae</taxon>
        <taxon>Chaetothyriales</taxon>
        <taxon>Herpotrichiellaceae</taxon>
        <taxon>Exophiala</taxon>
    </lineage>
</organism>
<dbReference type="GeneID" id="25283264"/>
<sequence length="585" mass="65042">MIGSLVSQLCFQSGIFPIELEEAFQQVHNTVGHQKPTLQLLRQILENFVQRSHVVILIDALDECLQRQEAVDFISGLQRTKSSPSILITSRDDVEMQAGLYMFTHMRIEGHLAEVNQDVESYIKHRLSSERRLQWLNDSVKDDIASLLIEKSAGMFRWVQCQIDAIAILRTVKAIRAALKELPKGLDETYDNILTKIPDSDTETVRRILMWVSFAVMPLTLSAVHEAIAIDPYMDHLDEESTLRTPQDMLDLCGSLVIASEEGYLGLAHLSVKEYLLSQRTKQNKAVSAYALEPDSANHELAENCLAYLSFHELSSGPCPSADDYTSRLIRLPLVNYAAVSWSYFVRATTVTPKLQDRITRFFHTPPSPTFMSWVQVLNAIHGSWDFYPHTTTTLYYASTFGLADTVEDLLRNPDIKALLDAPGSRFGGTALHGAVLREHLSVMQLLLDAGADANKADLNKISPLHTAAEYGNPDVITMLLEAGANLHALDHEGQTPYDWAVRAANSVAISMLSRAAELLTEVNPGPPFPSTPPSSRPSSFPGSAELPSYPTDPRNEAILLMSRRGTLRLDSRISFLNRSKSADS</sequence>
<dbReference type="HOGENOM" id="CLU_000288_34_23_1"/>
<evidence type="ECO:0000256" key="3">
    <source>
        <dbReference type="SAM" id="MobiDB-lite"/>
    </source>
</evidence>
<dbReference type="InterPro" id="IPR002110">
    <property type="entry name" value="Ankyrin_rpt"/>
</dbReference>
<dbReference type="Pfam" id="PF12796">
    <property type="entry name" value="Ank_2"/>
    <property type="match status" value="1"/>
</dbReference>
<feature type="repeat" description="ANK" evidence="2">
    <location>
        <begin position="460"/>
        <end position="492"/>
    </location>
</feature>
<dbReference type="Gene3D" id="1.25.40.20">
    <property type="entry name" value="Ankyrin repeat-containing domain"/>
    <property type="match status" value="1"/>
</dbReference>
<name>A0A072P6W3_9EURO</name>
<dbReference type="PANTHER" id="PTHR10039:SF16">
    <property type="entry name" value="GPI INOSITOL-DEACYLASE"/>
    <property type="match status" value="1"/>
</dbReference>
<feature type="region of interest" description="Disordered" evidence="3">
    <location>
        <begin position="524"/>
        <end position="553"/>
    </location>
</feature>
<evidence type="ECO:0000259" key="5">
    <source>
        <dbReference type="Pfam" id="PF24883"/>
    </source>
</evidence>
<dbReference type="AlphaFoldDB" id="A0A072P6W3"/>
<dbReference type="VEuPathDB" id="FungiDB:A1O9_08351"/>
<keyword evidence="7" id="KW-1185">Reference proteome</keyword>
<evidence type="ECO:0000313" key="6">
    <source>
        <dbReference type="EMBL" id="KEF55601.1"/>
    </source>
</evidence>
<dbReference type="SMART" id="SM00248">
    <property type="entry name" value="ANK"/>
    <property type="match status" value="4"/>
</dbReference>
<gene>
    <name evidence="6" type="ORF">A1O9_08351</name>
</gene>
<dbReference type="Pfam" id="PF24883">
    <property type="entry name" value="NPHP3_N"/>
    <property type="match status" value="1"/>
</dbReference>
<dbReference type="InterPro" id="IPR056884">
    <property type="entry name" value="NPHP3-like_N"/>
</dbReference>
<reference evidence="6 7" key="1">
    <citation type="submission" date="2013-03" db="EMBL/GenBank/DDBJ databases">
        <title>The Genome Sequence of Exophiala aquamarina CBS 119918.</title>
        <authorList>
            <consortium name="The Broad Institute Genomics Platform"/>
            <person name="Cuomo C."/>
            <person name="de Hoog S."/>
            <person name="Gorbushina A."/>
            <person name="Walker B."/>
            <person name="Young S.K."/>
            <person name="Zeng Q."/>
            <person name="Gargeya S."/>
            <person name="Fitzgerald M."/>
            <person name="Haas B."/>
            <person name="Abouelleil A."/>
            <person name="Allen A.W."/>
            <person name="Alvarado L."/>
            <person name="Arachchi H.M."/>
            <person name="Berlin A.M."/>
            <person name="Chapman S.B."/>
            <person name="Gainer-Dewar J."/>
            <person name="Goldberg J."/>
            <person name="Griggs A."/>
            <person name="Gujja S."/>
            <person name="Hansen M."/>
            <person name="Howarth C."/>
            <person name="Imamovic A."/>
            <person name="Ireland A."/>
            <person name="Larimer J."/>
            <person name="McCowan C."/>
            <person name="Murphy C."/>
            <person name="Pearson M."/>
            <person name="Poon T.W."/>
            <person name="Priest M."/>
            <person name="Roberts A."/>
            <person name="Saif S."/>
            <person name="Shea T."/>
            <person name="Sisk P."/>
            <person name="Sykes S."/>
            <person name="Wortman J."/>
            <person name="Nusbaum C."/>
            <person name="Birren B."/>
        </authorList>
    </citation>
    <scope>NUCLEOTIDE SEQUENCE [LARGE SCALE GENOMIC DNA]</scope>
    <source>
        <strain evidence="6 7">CBS 119918</strain>
    </source>
</reference>
<evidence type="ECO:0000313" key="7">
    <source>
        <dbReference type="Proteomes" id="UP000027920"/>
    </source>
</evidence>
<dbReference type="PANTHER" id="PTHR10039">
    <property type="entry name" value="AMELOGENIN"/>
    <property type="match status" value="1"/>
</dbReference>
<dbReference type="InterPro" id="IPR054471">
    <property type="entry name" value="GPIID_WHD"/>
</dbReference>
<feature type="compositionally biased region" description="Pro residues" evidence="3">
    <location>
        <begin position="525"/>
        <end position="536"/>
    </location>
</feature>
<feature type="domain" description="Nephrocystin 3-like N-terminal" evidence="5">
    <location>
        <begin position="1"/>
        <end position="91"/>
    </location>
</feature>
<evidence type="ECO:0000256" key="2">
    <source>
        <dbReference type="PROSITE-ProRule" id="PRU00023"/>
    </source>
</evidence>
<dbReference type="PROSITE" id="PS50297">
    <property type="entry name" value="ANK_REP_REGION"/>
    <property type="match status" value="2"/>
</dbReference>
<keyword evidence="1" id="KW-0677">Repeat</keyword>
<dbReference type="OrthoDB" id="1577640at2759"/>
<accession>A0A072P6W3</accession>
<dbReference type="Pfam" id="PF22939">
    <property type="entry name" value="WHD_GPIID"/>
    <property type="match status" value="1"/>
</dbReference>
<dbReference type="PROSITE" id="PS50088">
    <property type="entry name" value="ANK_REPEAT"/>
    <property type="match status" value="2"/>
</dbReference>
<evidence type="ECO:0000259" key="4">
    <source>
        <dbReference type="Pfam" id="PF22939"/>
    </source>
</evidence>
<evidence type="ECO:0000256" key="1">
    <source>
        <dbReference type="ARBA" id="ARBA00022737"/>
    </source>
</evidence>
<dbReference type="STRING" id="1182545.A0A072P6W3"/>
<dbReference type="RefSeq" id="XP_013258191.1">
    <property type="nucleotide sequence ID" value="XM_013402737.1"/>
</dbReference>
<comment type="caution">
    <text evidence="6">The sequence shown here is derived from an EMBL/GenBank/DDBJ whole genome shotgun (WGS) entry which is preliminary data.</text>
</comment>
<protein>
    <submittedName>
        <fullName evidence="6">Uncharacterized protein</fullName>
    </submittedName>
</protein>
<proteinExistence type="predicted"/>
<dbReference type="SUPFAM" id="SSF48403">
    <property type="entry name" value="Ankyrin repeat"/>
    <property type="match status" value="1"/>
</dbReference>
<feature type="domain" description="GPI inositol-deacylase winged helix" evidence="4">
    <location>
        <begin position="204"/>
        <end position="287"/>
    </location>
</feature>
<dbReference type="EMBL" id="AMGV01000007">
    <property type="protein sequence ID" value="KEF55601.1"/>
    <property type="molecule type" value="Genomic_DNA"/>
</dbReference>
<dbReference type="InterPro" id="IPR036770">
    <property type="entry name" value="Ankyrin_rpt-contain_sf"/>
</dbReference>
<dbReference type="Proteomes" id="UP000027920">
    <property type="component" value="Unassembled WGS sequence"/>
</dbReference>
<feature type="repeat" description="ANK" evidence="2">
    <location>
        <begin position="427"/>
        <end position="459"/>
    </location>
</feature>